<dbReference type="CDD" id="cd14728">
    <property type="entry name" value="Ere-like"/>
    <property type="match status" value="1"/>
</dbReference>
<dbReference type="Gene3D" id="3.30.1870.10">
    <property type="entry name" value="EreA-like, domain 2"/>
    <property type="match status" value="1"/>
</dbReference>
<dbReference type="InterPro" id="IPR052036">
    <property type="entry name" value="Hydrolase/PRTase-associated"/>
</dbReference>
<proteinExistence type="predicted"/>
<dbReference type="RefSeq" id="WP_253767623.1">
    <property type="nucleotide sequence ID" value="NZ_BAAAVE010000032.1"/>
</dbReference>
<dbReference type="EMBL" id="JAMZEC010000001">
    <property type="protein sequence ID" value="MCP2345775.1"/>
    <property type="molecule type" value="Genomic_DNA"/>
</dbReference>
<gene>
    <name evidence="2" type="ORF">HD595_001897</name>
</gene>
<dbReference type="InterPro" id="IPR007815">
    <property type="entry name" value="Emycin_Estase"/>
</dbReference>
<dbReference type="Pfam" id="PF05139">
    <property type="entry name" value="Erythro_esteras"/>
    <property type="match status" value="1"/>
</dbReference>
<reference evidence="2 3" key="1">
    <citation type="submission" date="2022-06" db="EMBL/GenBank/DDBJ databases">
        <title>Sequencing the genomes of 1000 actinobacteria strains.</title>
        <authorList>
            <person name="Klenk H.-P."/>
        </authorList>
    </citation>
    <scope>NUCLEOTIDE SEQUENCE [LARGE SCALE GENOMIC DNA]</scope>
    <source>
        <strain evidence="2 3">DSM 44170</strain>
    </source>
</reference>
<dbReference type="GO" id="GO:0016787">
    <property type="term" value="F:hydrolase activity"/>
    <property type="evidence" value="ECO:0007669"/>
    <property type="project" value="UniProtKB-KW"/>
</dbReference>
<feature type="chain" id="PRO_5045091670" evidence="1">
    <location>
        <begin position="27"/>
        <end position="427"/>
    </location>
</feature>
<dbReference type="InterPro" id="IPR014622">
    <property type="entry name" value="UCP036794_erythomycin"/>
</dbReference>
<keyword evidence="2" id="KW-0378">Hydrolase</keyword>
<dbReference type="Gene3D" id="1.20.1440.30">
    <property type="entry name" value="Biosynthetic Protein domain"/>
    <property type="match status" value="1"/>
</dbReference>
<sequence>MNKLSLLTFGLVAALAAPILAAPAHATSATSDKSDKGVVAGLDRYARPLSDLNALSEMTRDASIVGIGEVTHGSKELFTVRNQIFRHLVRNQGFTTIALEAPWSAGVRLDEYVRTGKGDLRTIMREDFQHSYGFWQTKEWMDLYTWMREYNRTARHKLRVMGFDMGDVHPDQYRRVIAWAEKNKPAIAPDLRRRYADLLALPGGTAERMEAIAALPAERRKTLAENAEAAYRLVEKAPPIVAQEARVIAQMATMYTLDGPAMHRHRDRSMAENTWWWNRHTGLKTVAAAHNGHIGYVSAWPEMYPVTQGAHLRAMAGKSYVAIGTTIHSGRFRAMDPKTGKIGVFDTGAPGTGSSEHTLDKVRHRDYLLSLRQAGQNPAVRTWLDTARPTYTIPATYLPEMFTKPLALGKAYDSLIHLHRVKAADPL</sequence>
<dbReference type="PANTHER" id="PTHR31299:SF0">
    <property type="entry name" value="ESTERASE, PUTATIVE (AFU_ORTHOLOGUE AFUA_1G05850)-RELATED"/>
    <property type="match status" value="1"/>
</dbReference>
<comment type="caution">
    <text evidence="2">The sequence shown here is derived from an EMBL/GenBank/DDBJ whole genome shotgun (WGS) entry which is preliminary data.</text>
</comment>
<organism evidence="2 3">
    <name type="scientific">Nonomuraea roseoviolacea subsp. carminata</name>
    <dbReference type="NCBI Taxonomy" id="160689"/>
    <lineage>
        <taxon>Bacteria</taxon>
        <taxon>Bacillati</taxon>
        <taxon>Actinomycetota</taxon>
        <taxon>Actinomycetes</taxon>
        <taxon>Streptosporangiales</taxon>
        <taxon>Streptosporangiaceae</taxon>
        <taxon>Nonomuraea</taxon>
    </lineage>
</organism>
<dbReference type="PIRSF" id="PIRSF036794">
    <property type="entry name" value="UCP_erythr_ester"/>
    <property type="match status" value="1"/>
</dbReference>
<dbReference type="SUPFAM" id="SSF159501">
    <property type="entry name" value="EreA/ChaN-like"/>
    <property type="match status" value="1"/>
</dbReference>
<dbReference type="EC" id="3.1.1.-" evidence="2"/>
<name>A0ABT1JW23_9ACTN</name>
<dbReference type="Gene3D" id="3.40.1660.10">
    <property type="entry name" value="EreA-like (biosynthetic domain)"/>
    <property type="match status" value="1"/>
</dbReference>
<keyword evidence="1" id="KW-0732">Signal</keyword>
<evidence type="ECO:0000256" key="1">
    <source>
        <dbReference type="SAM" id="SignalP"/>
    </source>
</evidence>
<dbReference type="Proteomes" id="UP001320766">
    <property type="component" value="Unassembled WGS sequence"/>
</dbReference>
<feature type="signal peptide" evidence="1">
    <location>
        <begin position="1"/>
        <end position="26"/>
    </location>
</feature>
<protein>
    <submittedName>
        <fullName evidence="2">Erythromycin esterase</fullName>
        <ecNumber evidence="2">3.1.1.-</ecNumber>
    </submittedName>
</protein>
<dbReference type="PANTHER" id="PTHR31299">
    <property type="entry name" value="ESTERASE, PUTATIVE (AFU_ORTHOLOGUE AFUA_1G05850)-RELATED"/>
    <property type="match status" value="1"/>
</dbReference>
<evidence type="ECO:0000313" key="3">
    <source>
        <dbReference type="Proteomes" id="UP001320766"/>
    </source>
</evidence>
<evidence type="ECO:0000313" key="2">
    <source>
        <dbReference type="EMBL" id="MCP2345775.1"/>
    </source>
</evidence>
<keyword evidence="3" id="KW-1185">Reference proteome</keyword>
<accession>A0ABT1JW23</accession>